<dbReference type="Proteomes" id="UP001341281">
    <property type="component" value="Chromosome 03"/>
</dbReference>
<dbReference type="CDD" id="cd09272">
    <property type="entry name" value="RNase_HI_RT_Ty1"/>
    <property type="match status" value="1"/>
</dbReference>
<protein>
    <submittedName>
        <fullName evidence="2">Uncharacterized protein</fullName>
    </submittedName>
</protein>
<gene>
    <name evidence="2" type="ORF">U9M48_012785</name>
</gene>
<proteinExistence type="predicted"/>
<sequence length="259" mass="28909">MIRDYSRSTSASRYAKGMVPSPSAKLTTPSKSLSRQGWRIAILQARQWMSAPEAEQGEHGRACGLYKIPTDCGDSTRPDLAFAVGFVSRFMEWPTEEHLQAVKKLLRYVAGTLNYGLRYEQRPRTAEIVGYSDADHGGDIDNRKSTSGTFFFLGNCLISWQSIKQKVVALSSCEAEYIADTTAATQDLVGSTVGEPEAVELKVDSKSALALAKNPVFHERSKHIHIRYHFTRNCLDDGSIKASHATMRTNSQTFSRRHW</sequence>
<accession>A0AAQ3WIL7</accession>
<keyword evidence="3" id="KW-1185">Reference proteome</keyword>
<organism evidence="2 3">
    <name type="scientific">Paspalum notatum var. saurae</name>
    <dbReference type="NCBI Taxonomy" id="547442"/>
    <lineage>
        <taxon>Eukaryota</taxon>
        <taxon>Viridiplantae</taxon>
        <taxon>Streptophyta</taxon>
        <taxon>Embryophyta</taxon>
        <taxon>Tracheophyta</taxon>
        <taxon>Spermatophyta</taxon>
        <taxon>Magnoliopsida</taxon>
        <taxon>Liliopsida</taxon>
        <taxon>Poales</taxon>
        <taxon>Poaceae</taxon>
        <taxon>PACMAD clade</taxon>
        <taxon>Panicoideae</taxon>
        <taxon>Andropogonodae</taxon>
        <taxon>Paspaleae</taxon>
        <taxon>Paspalinae</taxon>
        <taxon>Paspalum</taxon>
    </lineage>
</organism>
<feature type="region of interest" description="Disordered" evidence="1">
    <location>
        <begin position="1"/>
        <end position="32"/>
    </location>
</feature>
<evidence type="ECO:0000256" key="1">
    <source>
        <dbReference type="SAM" id="MobiDB-lite"/>
    </source>
</evidence>
<reference evidence="2 3" key="1">
    <citation type="submission" date="2024-02" db="EMBL/GenBank/DDBJ databases">
        <title>High-quality chromosome-scale genome assembly of Pensacola bahiagrass (Paspalum notatum Flugge var. saurae).</title>
        <authorList>
            <person name="Vega J.M."/>
            <person name="Podio M."/>
            <person name="Orjuela J."/>
            <person name="Siena L.A."/>
            <person name="Pessino S.C."/>
            <person name="Combes M.C."/>
            <person name="Mariac C."/>
            <person name="Albertini E."/>
            <person name="Pupilli F."/>
            <person name="Ortiz J.P.A."/>
            <person name="Leblanc O."/>
        </authorList>
    </citation>
    <scope>NUCLEOTIDE SEQUENCE [LARGE SCALE GENOMIC DNA]</scope>
    <source>
        <strain evidence="2">R1</strain>
        <tissue evidence="2">Leaf</tissue>
    </source>
</reference>
<dbReference type="AlphaFoldDB" id="A0AAQ3WIL7"/>
<evidence type="ECO:0000313" key="2">
    <source>
        <dbReference type="EMBL" id="WVZ63126.1"/>
    </source>
</evidence>
<name>A0AAQ3WIL7_PASNO</name>
<dbReference type="PANTHER" id="PTHR11439">
    <property type="entry name" value="GAG-POL-RELATED RETROTRANSPOSON"/>
    <property type="match status" value="1"/>
</dbReference>
<dbReference type="PANTHER" id="PTHR11439:SF515">
    <property type="entry name" value="GAG-POL POLYPROTEIN"/>
    <property type="match status" value="1"/>
</dbReference>
<dbReference type="EMBL" id="CP144747">
    <property type="protein sequence ID" value="WVZ63126.1"/>
    <property type="molecule type" value="Genomic_DNA"/>
</dbReference>
<evidence type="ECO:0000313" key="3">
    <source>
        <dbReference type="Proteomes" id="UP001341281"/>
    </source>
</evidence>
<feature type="non-terminal residue" evidence="2">
    <location>
        <position position="1"/>
    </location>
</feature>